<dbReference type="InterPro" id="IPR045944">
    <property type="entry name" value="DUF6364"/>
</dbReference>
<reference evidence="2" key="1">
    <citation type="journal article" date="2019" name="Int. J. Syst. Evol. Microbiol.">
        <title>The Global Catalogue of Microorganisms (GCM) 10K type strain sequencing project: providing services to taxonomists for standard genome sequencing and annotation.</title>
        <authorList>
            <consortium name="The Broad Institute Genomics Platform"/>
            <consortium name="The Broad Institute Genome Sequencing Center for Infectious Disease"/>
            <person name="Wu L."/>
            <person name="Ma J."/>
        </authorList>
    </citation>
    <scope>NUCLEOTIDE SEQUENCE [LARGE SCALE GENOMIC DNA]</scope>
    <source>
        <strain evidence="2">CCUG 61484</strain>
    </source>
</reference>
<accession>A0ABW3AUA7</accession>
<organism evidence="1 2">
    <name type="scientific">Mucilaginibacter litoreus</name>
    <dbReference type="NCBI Taxonomy" id="1048221"/>
    <lineage>
        <taxon>Bacteria</taxon>
        <taxon>Pseudomonadati</taxon>
        <taxon>Bacteroidota</taxon>
        <taxon>Sphingobacteriia</taxon>
        <taxon>Sphingobacteriales</taxon>
        <taxon>Sphingobacteriaceae</taxon>
        <taxon>Mucilaginibacter</taxon>
    </lineage>
</organism>
<keyword evidence="2" id="KW-1185">Reference proteome</keyword>
<evidence type="ECO:0000313" key="1">
    <source>
        <dbReference type="EMBL" id="MFD0794657.1"/>
    </source>
</evidence>
<dbReference type="EMBL" id="JBHTHZ010000013">
    <property type="protein sequence ID" value="MFD0794657.1"/>
    <property type="molecule type" value="Genomic_DNA"/>
</dbReference>
<name>A0ABW3AUA7_9SPHI</name>
<evidence type="ECO:0000313" key="2">
    <source>
        <dbReference type="Proteomes" id="UP001597010"/>
    </source>
</evidence>
<gene>
    <name evidence="1" type="ORF">ACFQZX_13605</name>
</gene>
<protein>
    <submittedName>
        <fullName evidence="1">DUF6364 family protein</fullName>
    </submittedName>
</protein>
<comment type="caution">
    <text evidence="1">The sequence shown here is derived from an EMBL/GenBank/DDBJ whole genome shotgun (WGS) entry which is preliminary data.</text>
</comment>
<proteinExistence type="predicted"/>
<dbReference type="RefSeq" id="WP_377116219.1">
    <property type="nucleotide sequence ID" value="NZ_JBHTHZ010000013.1"/>
</dbReference>
<dbReference type="Pfam" id="PF19891">
    <property type="entry name" value="DUF6364"/>
    <property type="match status" value="1"/>
</dbReference>
<sequence length="94" mass="10964">MATTKLTLSADEQTVELAKRIASEDNISVSKLFKQLLNDFSKKRRKEDPLIERYKNIEISEDIKALKGILKGKVPENVDYKDIKWEYLKERHGL</sequence>
<dbReference type="Proteomes" id="UP001597010">
    <property type="component" value="Unassembled WGS sequence"/>
</dbReference>